<evidence type="ECO:0000313" key="2">
    <source>
        <dbReference type="Proteomes" id="UP000823749"/>
    </source>
</evidence>
<name>A0AAV6I2Y1_9ERIC</name>
<sequence>MSRRFWFYRLSVCIGPSLFLRLCIRPRLLLRLSIGPGLSLHRLYSMLLHLLLCLRPVLLLPSLSDNLLLPLSSSFPSNFYNF</sequence>
<comment type="caution">
    <text evidence="1">The sequence shown here is derived from an EMBL/GenBank/DDBJ whole genome shotgun (WGS) entry which is preliminary data.</text>
</comment>
<protein>
    <submittedName>
        <fullName evidence="1">Uncharacterized protein</fullName>
    </submittedName>
</protein>
<dbReference type="AlphaFoldDB" id="A0AAV6I2Y1"/>
<organism evidence="1 2">
    <name type="scientific">Rhododendron griersonianum</name>
    <dbReference type="NCBI Taxonomy" id="479676"/>
    <lineage>
        <taxon>Eukaryota</taxon>
        <taxon>Viridiplantae</taxon>
        <taxon>Streptophyta</taxon>
        <taxon>Embryophyta</taxon>
        <taxon>Tracheophyta</taxon>
        <taxon>Spermatophyta</taxon>
        <taxon>Magnoliopsida</taxon>
        <taxon>eudicotyledons</taxon>
        <taxon>Gunneridae</taxon>
        <taxon>Pentapetalae</taxon>
        <taxon>asterids</taxon>
        <taxon>Ericales</taxon>
        <taxon>Ericaceae</taxon>
        <taxon>Ericoideae</taxon>
        <taxon>Rhodoreae</taxon>
        <taxon>Rhododendron</taxon>
    </lineage>
</organism>
<keyword evidence="2" id="KW-1185">Reference proteome</keyword>
<gene>
    <name evidence="1" type="ORF">RHGRI_034209</name>
</gene>
<dbReference type="Proteomes" id="UP000823749">
    <property type="component" value="Chromosome 12"/>
</dbReference>
<reference evidence="1" key="1">
    <citation type="submission" date="2020-08" db="EMBL/GenBank/DDBJ databases">
        <title>Plant Genome Project.</title>
        <authorList>
            <person name="Zhang R.-G."/>
        </authorList>
    </citation>
    <scope>NUCLEOTIDE SEQUENCE</scope>
    <source>
        <strain evidence="1">WSP0</strain>
        <tissue evidence="1">Leaf</tissue>
    </source>
</reference>
<accession>A0AAV6I2Y1</accession>
<proteinExistence type="predicted"/>
<evidence type="ECO:0000313" key="1">
    <source>
        <dbReference type="EMBL" id="KAG5521908.1"/>
    </source>
</evidence>
<dbReference type="EMBL" id="JACTNZ010000012">
    <property type="protein sequence ID" value="KAG5521908.1"/>
    <property type="molecule type" value="Genomic_DNA"/>
</dbReference>